<dbReference type="AlphaFoldDB" id="A0A0F9J4P4"/>
<reference evidence="1" key="1">
    <citation type="journal article" date="2015" name="Nature">
        <title>Complex archaea that bridge the gap between prokaryotes and eukaryotes.</title>
        <authorList>
            <person name="Spang A."/>
            <person name="Saw J.H."/>
            <person name="Jorgensen S.L."/>
            <person name="Zaremba-Niedzwiedzka K."/>
            <person name="Martijn J."/>
            <person name="Lind A.E."/>
            <person name="van Eijk R."/>
            <person name="Schleper C."/>
            <person name="Guy L."/>
            <person name="Ettema T.J."/>
        </authorList>
    </citation>
    <scope>NUCLEOTIDE SEQUENCE</scope>
</reference>
<comment type="caution">
    <text evidence="1">The sequence shown here is derived from an EMBL/GenBank/DDBJ whole genome shotgun (WGS) entry which is preliminary data.</text>
</comment>
<protein>
    <submittedName>
        <fullName evidence="1">Uncharacterized protein</fullName>
    </submittedName>
</protein>
<gene>
    <name evidence="1" type="ORF">LCGC14_1867550</name>
</gene>
<dbReference type="EMBL" id="LAZR01018999">
    <property type="protein sequence ID" value="KKL94152.1"/>
    <property type="molecule type" value="Genomic_DNA"/>
</dbReference>
<organism evidence="1">
    <name type="scientific">marine sediment metagenome</name>
    <dbReference type="NCBI Taxonomy" id="412755"/>
    <lineage>
        <taxon>unclassified sequences</taxon>
        <taxon>metagenomes</taxon>
        <taxon>ecological metagenomes</taxon>
    </lineage>
</organism>
<name>A0A0F9J4P4_9ZZZZ</name>
<evidence type="ECO:0000313" key="1">
    <source>
        <dbReference type="EMBL" id="KKL94152.1"/>
    </source>
</evidence>
<proteinExistence type="predicted"/>
<sequence>MTDTPLPDWMEPIVSELGLDDTPTPALDEHITNLLEVVKHIEFTPKGWAHVKKLIVEDDAVSQVPLFQRITAAAEDDLLMFTVMIAIPYGLARALGYSESRSERLINYFTASYVIAMSRGFDLGKADSKD</sequence>
<accession>A0A0F9J4P4</accession>